<sequence length="79" mass="9031">MDRVNLLSIGEPFKENQYYKGFQFTIKTVINGVVHFIGDGGFVDWTQKIIGNKKERLLISAIGLDRLLLLEQPLNSHEN</sequence>
<accession>A0ABX1ZKS6</accession>
<evidence type="ECO:0000313" key="2">
    <source>
        <dbReference type="Proteomes" id="UP000618579"/>
    </source>
</evidence>
<dbReference type="EMBL" id="WHNZ01000022">
    <property type="protein sequence ID" value="NOV00661.1"/>
    <property type="molecule type" value="Genomic_DNA"/>
</dbReference>
<protein>
    <submittedName>
        <fullName evidence="1">Uncharacterized protein</fullName>
    </submittedName>
</protein>
<proteinExistence type="predicted"/>
<comment type="caution">
    <text evidence="1">The sequence shown here is derived from an EMBL/GenBank/DDBJ whole genome shotgun (WGS) entry which is preliminary data.</text>
</comment>
<dbReference type="RefSeq" id="WP_171683409.1">
    <property type="nucleotide sequence ID" value="NZ_WHNZ01000022.1"/>
</dbReference>
<organism evidence="1 2">
    <name type="scientific">Paenibacillus planticolens</name>
    <dbReference type="NCBI Taxonomy" id="2654976"/>
    <lineage>
        <taxon>Bacteria</taxon>
        <taxon>Bacillati</taxon>
        <taxon>Bacillota</taxon>
        <taxon>Bacilli</taxon>
        <taxon>Bacillales</taxon>
        <taxon>Paenibacillaceae</taxon>
        <taxon>Paenibacillus</taxon>
    </lineage>
</organism>
<reference evidence="1 2" key="1">
    <citation type="submission" date="2019-10" db="EMBL/GenBank/DDBJ databases">
        <title>Description of Paenibacillus pedi sp. nov.</title>
        <authorList>
            <person name="Carlier A."/>
            <person name="Qi S."/>
        </authorList>
    </citation>
    <scope>NUCLEOTIDE SEQUENCE [LARGE SCALE GENOMIC DNA]</scope>
    <source>
        <strain evidence="1 2">LMG 31457</strain>
    </source>
</reference>
<gene>
    <name evidence="1" type="ORF">GC097_11605</name>
</gene>
<keyword evidence="2" id="KW-1185">Reference proteome</keyword>
<evidence type="ECO:0000313" key="1">
    <source>
        <dbReference type="EMBL" id="NOV00661.1"/>
    </source>
</evidence>
<dbReference type="Proteomes" id="UP000618579">
    <property type="component" value="Unassembled WGS sequence"/>
</dbReference>
<name>A0ABX1ZKS6_9BACL</name>